<protein>
    <submittedName>
        <fullName evidence="1">Uncharacterized protein</fullName>
    </submittedName>
</protein>
<dbReference type="EMBL" id="CAMXCT020001988">
    <property type="protein sequence ID" value="CAL1148084.1"/>
    <property type="molecule type" value="Genomic_DNA"/>
</dbReference>
<name>A0A9P1CM41_9DINO</name>
<reference evidence="2" key="2">
    <citation type="submission" date="2024-04" db="EMBL/GenBank/DDBJ databases">
        <authorList>
            <person name="Chen Y."/>
            <person name="Shah S."/>
            <person name="Dougan E. K."/>
            <person name="Thang M."/>
            <person name="Chan C."/>
        </authorList>
    </citation>
    <scope>NUCLEOTIDE SEQUENCE [LARGE SCALE GENOMIC DNA]</scope>
</reference>
<accession>A0A9P1CM41</accession>
<comment type="caution">
    <text evidence="1">The sequence shown here is derived from an EMBL/GenBank/DDBJ whole genome shotgun (WGS) entry which is preliminary data.</text>
</comment>
<reference evidence="1" key="1">
    <citation type="submission" date="2022-10" db="EMBL/GenBank/DDBJ databases">
        <authorList>
            <person name="Chen Y."/>
            <person name="Dougan E. K."/>
            <person name="Chan C."/>
            <person name="Rhodes N."/>
            <person name="Thang M."/>
        </authorList>
    </citation>
    <scope>NUCLEOTIDE SEQUENCE</scope>
</reference>
<gene>
    <name evidence="1" type="ORF">C1SCF055_LOCUS21338</name>
</gene>
<evidence type="ECO:0000313" key="3">
    <source>
        <dbReference type="Proteomes" id="UP001152797"/>
    </source>
</evidence>
<evidence type="ECO:0000313" key="2">
    <source>
        <dbReference type="EMBL" id="CAL1148084.1"/>
    </source>
</evidence>
<dbReference type="AlphaFoldDB" id="A0A9P1CM41"/>
<dbReference type="EMBL" id="CAMXCT010001988">
    <property type="protein sequence ID" value="CAI3994709.1"/>
    <property type="molecule type" value="Genomic_DNA"/>
</dbReference>
<dbReference type="Proteomes" id="UP001152797">
    <property type="component" value="Unassembled WGS sequence"/>
</dbReference>
<organism evidence="1">
    <name type="scientific">Cladocopium goreaui</name>
    <dbReference type="NCBI Taxonomy" id="2562237"/>
    <lineage>
        <taxon>Eukaryota</taxon>
        <taxon>Sar</taxon>
        <taxon>Alveolata</taxon>
        <taxon>Dinophyceae</taxon>
        <taxon>Suessiales</taxon>
        <taxon>Symbiodiniaceae</taxon>
        <taxon>Cladocopium</taxon>
    </lineage>
</organism>
<dbReference type="OrthoDB" id="431878at2759"/>
<keyword evidence="3" id="KW-1185">Reference proteome</keyword>
<evidence type="ECO:0000313" key="1">
    <source>
        <dbReference type="EMBL" id="CAI3994709.1"/>
    </source>
</evidence>
<proteinExistence type="predicted"/>
<dbReference type="EMBL" id="CAMXCT030001988">
    <property type="protein sequence ID" value="CAL4782021.1"/>
    <property type="molecule type" value="Genomic_DNA"/>
</dbReference>
<sequence>MDDLFGLVVADSKILFTHVVCLLRHFWRTLDQLNHQPGKTEEAARSSEHRKEKQEFMRLQNDILMYLADVFTCERLLRFAVLPVLMGSALSCRQMLVILATLLLRPYVTEEVLQLVTSPAPRAPLGYFEVQKSWGGRAQGTTSDGYDAHRPDSVLYESMPIKFASEPRRTNRLRDAFLERTSELYEKGRVKAATNSLKCLTLLLEAFSAESLEKSVAEALGLCLARCLARLKAAEQFQNPNWLMTYRGVTRHIRDW</sequence>